<keyword evidence="5" id="KW-0862">Zinc</keyword>
<dbReference type="SUPFAM" id="SSF57667">
    <property type="entry name" value="beta-beta-alpha zinc fingers"/>
    <property type="match status" value="4"/>
</dbReference>
<dbReference type="PROSITE" id="PS50157">
    <property type="entry name" value="ZINC_FINGER_C2H2_2"/>
    <property type="match status" value="6"/>
</dbReference>
<dbReference type="InterPro" id="IPR036236">
    <property type="entry name" value="Znf_C2H2_sf"/>
</dbReference>
<keyword evidence="3" id="KW-0677">Repeat</keyword>
<evidence type="ECO:0000256" key="5">
    <source>
        <dbReference type="ARBA" id="ARBA00022833"/>
    </source>
</evidence>
<feature type="domain" description="C2H2-type" evidence="8">
    <location>
        <begin position="240"/>
        <end position="269"/>
    </location>
</feature>
<dbReference type="InterPro" id="IPR013087">
    <property type="entry name" value="Znf_C2H2_type"/>
</dbReference>
<evidence type="ECO:0000313" key="9">
    <source>
        <dbReference type="EMBL" id="KAJ6648668.1"/>
    </source>
</evidence>
<dbReference type="AlphaFoldDB" id="A0A9Q0S959"/>
<evidence type="ECO:0000256" key="2">
    <source>
        <dbReference type="ARBA" id="ARBA00022723"/>
    </source>
</evidence>
<feature type="domain" description="C2H2-type" evidence="8">
    <location>
        <begin position="156"/>
        <end position="183"/>
    </location>
</feature>
<dbReference type="OrthoDB" id="6077919at2759"/>
<keyword evidence="2" id="KW-0479">Metal-binding</keyword>
<dbReference type="PANTHER" id="PTHR24406">
    <property type="entry name" value="TRANSCRIPTIONAL REPRESSOR CTCFL-RELATED"/>
    <property type="match status" value="1"/>
</dbReference>
<keyword evidence="6" id="KW-0539">Nucleus</keyword>
<accession>A0A9Q0S959</accession>
<keyword evidence="10" id="KW-1185">Reference proteome</keyword>
<dbReference type="EMBL" id="WJQU01000001">
    <property type="protein sequence ID" value="KAJ6648668.1"/>
    <property type="molecule type" value="Genomic_DNA"/>
</dbReference>
<protein>
    <submittedName>
        <fullName evidence="9">Zinc finger protein</fullName>
    </submittedName>
</protein>
<reference evidence="9" key="1">
    <citation type="submission" date="2022-07" db="EMBL/GenBank/DDBJ databases">
        <authorList>
            <person name="Trinca V."/>
            <person name="Uliana J.V.C."/>
            <person name="Torres T.T."/>
            <person name="Ward R.J."/>
            <person name="Monesi N."/>
        </authorList>
    </citation>
    <scope>NUCLEOTIDE SEQUENCE</scope>
    <source>
        <strain evidence="9">HSMRA1968</strain>
        <tissue evidence="9">Whole embryos</tissue>
    </source>
</reference>
<dbReference type="GO" id="GO:0008270">
    <property type="term" value="F:zinc ion binding"/>
    <property type="evidence" value="ECO:0007669"/>
    <property type="project" value="UniProtKB-KW"/>
</dbReference>
<evidence type="ECO:0000256" key="6">
    <source>
        <dbReference type="ARBA" id="ARBA00023242"/>
    </source>
</evidence>
<comment type="subcellular location">
    <subcellularLocation>
        <location evidence="1">Nucleus</location>
    </subcellularLocation>
</comment>
<feature type="domain" description="C2H2-type" evidence="8">
    <location>
        <begin position="184"/>
        <end position="211"/>
    </location>
</feature>
<name>A0A9Q0S959_9DIPT</name>
<proteinExistence type="predicted"/>
<evidence type="ECO:0000256" key="7">
    <source>
        <dbReference type="PROSITE-ProRule" id="PRU00042"/>
    </source>
</evidence>
<gene>
    <name evidence="9" type="primary">ZFP62_0</name>
    <name evidence="9" type="ORF">Bhyg_03899</name>
</gene>
<dbReference type="InterPro" id="IPR050888">
    <property type="entry name" value="ZnF_C2H2-type_TF"/>
</dbReference>
<dbReference type="Proteomes" id="UP001151699">
    <property type="component" value="Chromosome A"/>
</dbReference>
<evidence type="ECO:0000256" key="3">
    <source>
        <dbReference type="ARBA" id="ARBA00022737"/>
    </source>
</evidence>
<dbReference type="PROSITE" id="PS00028">
    <property type="entry name" value="ZINC_FINGER_C2H2_1"/>
    <property type="match status" value="5"/>
</dbReference>
<evidence type="ECO:0000259" key="8">
    <source>
        <dbReference type="PROSITE" id="PS50157"/>
    </source>
</evidence>
<feature type="domain" description="C2H2-type" evidence="8">
    <location>
        <begin position="212"/>
        <end position="234"/>
    </location>
</feature>
<keyword evidence="4 7" id="KW-0863">Zinc-finger</keyword>
<dbReference type="Pfam" id="PF00096">
    <property type="entry name" value="zf-C2H2"/>
    <property type="match status" value="2"/>
</dbReference>
<feature type="domain" description="C2H2-type" evidence="8">
    <location>
        <begin position="91"/>
        <end position="119"/>
    </location>
</feature>
<dbReference type="SMART" id="SM00355">
    <property type="entry name" value="ZnF_C2H2"/>
    <property type="match status" value="8"/>
</dbReference>
<organism evidence="9 10">
    <name type="scientific">Pseudolycoriella hygida</name>
    <dbReference type="NCBI Taxonomy" id="35572"/>
    <lineage>
        <taxon>Eukaryota</taxon>
        <taxon>Metazoa</taxon>
        <taxon>Ecdysozoa</taxon>
        <taxon>Arthropoda</taxon>
        <taxon>Hexapoda</taxon>
        <taxon>Insecta</taxon>
        <taxon>Pterygota</taxon>
        <taxon>Neoptera</taxon>
        <taxon>Endopterygota</taxon>
        <taxon>Diptera</taxon>
        <taxon>Nematocera</taxon>
        <taxon>Sciaroidea</taxon>
        <taxon>Sciaridae</taxon>
        <taxon>Pseudolycoriella</taxon>
    </lineage>
</organism>
<dbReference type="GO" id="GO:0005634">
    <property type="term" value="C:nucleus"/>
    <property type="evidence" value="ECO:0007669"/>
    <property type="project" value="UniProtKB-SubCell"/>
</dbReference>
<evidence type="ECO:0000256" key="4">
    <source>
        <dbReference type="ARBA" id="ARBA00022771"/>
    </source>
</evidence>
<sequence length="275" mass="31915">MIKFEVEYESSECGVTPVALDDNRDKFICDFCGLTLFSRSGIHSHLIHKHLGLQTPAGAQLKTEICNICGVYTTKRNFKDHVNSHSKDKNFKCEFCGSAVKSIFTLRKHIKKIHMKVKSFEASDPRFECCTCKKYFTTAEGLKRHDLRYHIDSYQFVCVVCGKKSLTIAENNYHMKIHSFERKFQCQYCDFRFSRSEALKNHLIKHKDEWSYSCGICVKSFKHSSSVSGHRKLHKVNGFYHCGCCDARFNDYGQLKNHFVNTSHSFYPPVKKEID</sequence>
<comment type="caution">
    <text evidence="9">The sequence shown here is derived from an EMBL/GenBank/DDBJ whole genome shotgun (WGS) entry which is preliminary data.</text>
</comment>
<evidence type="ECO:0000256" key="1">
    <source>
        <dbReference type="ARBA" id="ARBA00004123"/>
    </source>
</evidence>
<dbReference type="Gene3D" id="3.30.160.60">
    <property type="entry name" value="Classic Zinc Finger"/>
    <property type="match status" value="4"/>
</dbReference>
<feature type="domain" description="C2H2-type" evidence="8">
    <location>
        <begin position="127"/>
        <end position="155"/>
    </location>
</feature>
<evidence type="ECO:0000313" key="10">
    <source>
        <dbReference type="Proteomes" id="UP001151699"/>
    </source>
</evidence>